<dbReference type="STRING" id="1670800.BSQ44_24190"/>
<accession>A0A1L3SXN3</accession>
<sequence length="106" mass="11809">MAVNHNVIAKFAGIKAARERPRINQQEGIWQVWAKSPNVMSEFVTALLGCFGYLQDRSQQLEMVLVQNALCNRADRLGFCALRLDCQIGYGGSVGCTSKQFEIQAE</sequence>
<gene>
    <name evidence="1" type="ORF">BSQ44_24190</name>
</gene>
<organism evidence="1 2">
    <name type="scientific">Aquibium oceanicum</name>
    <dbReference type="NCBI Taxonomy" id="1670800"/>
    <lineage>
        <taxon>Bacteria</taxon>
        <taxon>Pseudomonadati</taxon>
        <taxon>Pseudomonadota</taxon>
        <taxon>Alphaproteobacteria</taxon>
        <taxon>Hyphomicrobiales</taxon>
        <taxon>Phyllobacteriaceae</taxon>
        <taxon>Aquibium</taxon>
    </lineage>
</organism>
<proteinExistence type="predicted"/>
<protein>
    <submittedName>
        <fullName evidence="1">Uncharacterized protein</fullName>
    </submittedName>
</protein>
<name>A0A1L3SXN3_9HYPH</name>
<keyword evidence="2" id="KW-1185">Reference proteome</keyword>
<evidence type="ECO:0000313" key="1">
    <source>
        <dbReference type="EMBL" id="APH74121.1"/>
    </source>
</evidence>
<dbReference type="Proteomes" id="UP000182840">
    <property type="component" value="Chromosome"/>
</dbReference>
<dbReference type="KEGG" id="meso:BSQ44_24190"/>
<evidence type="ECO:0000313" key="2">
    <source>
        <dbReference type="Proteomes" id="UP000182840"/>
    </source>
</evidence>
<dbReference type="AlphaFoldDB" id="A0A1L3SXN3"/>
<dbReference type="EMBL" id="CP018171">
    <property type="protein sequence ID" value="APH74121.1"/>
    <property type="molecule type" value="Genomic_DNA"/>
</dbReference>
<reference evidence="2" key="1">
    <citation type="submission" date="2016-11" db="EMBL/GenBank/DDBJ databases">
        <title>Mesorhizobium oceanicum sp. nov., isolated from deep seawater in South China Sea.</title>
        <authorList>
            <person name="Fu G.-Y."/>
        </authorList>
    </citation>
    <scope>NUCLEOTIDE SEQUENCE [LARGE SCALE GENOMIC DNA]</scope>
    <source>
        <strain evidence="2">B7</strain>
    </source>
</reference>